<keyword evidence="2 8" id="KW-0812">Transmembrane</keyword>
<dbReference type="PROSITE" id="PS50262">
    <property type="entry name" value="G_PROTEIN_RECEP_F1_2"/>
    <property type="match status" value="1"/>
</dbReference>
<evidence type="ECO:0000256" key="5">
    <source>
        <dbReference type="ARBA" id="ARBA00023136"/>
    </source>
</evidence>
<feature type="transmembrane region" description="Helical" evidence="9">
    <location>
        <begin position="200"/>
        <end position="221"/>
    </location>
</feature>
<evidence type="ECO:0000256" key="7">
    <source>
        <dbReference type="ARBA" id="ARBA00023224"/>
    </source>
</evidence>
<evidence type="ECO:0000256" key="2">
    <source>
        <dbReference type="ARBA" id="ARBA00022692"/>
    </source>
</evidence>
<organism evidence="11 12">
    <name type="scientific">Characodon lateralis</name>
    <dbReference type="NCBI Taxonomy" id="208331"/>
    <lineage>
        <taxon>Eukaryota</taxon>
        <taxon>Metazoa</taxon>
        <taxon>Chordata</taxon>
        <taxon>Craniata</taxon>
        <taxon>Vertebrata</taxon>
        <taxon>Euteleostomi</taxon>
        <taxon>Actinopterygii</taxon>
        <taxon>Neopterygii</taxon>
        <taxon>Teleostei</taxon>
        <taxon>Neoteleostei</taxon>
        <taxon>Acanthomorphata</taxon>
        <taxon>Ovalentaria</taxon>
        <taxon>Atherinomorphae</taxon>
        <taxon>Cyprinodontiformes</taxon>
        <taxon>Goodeidae</taxon>
        <taxon>Characodon</taxon>
    </lineage>
</organism>
<feature type="transmembrane region" description="Helical" evidence="9">
    <location>
        <begin position="241"/>
        <end position="270"/>
    </location>
</feature>
<protein>
    <recommendedName>
        <fullName evidence="10">G-protein coupled receptors family 1 profile domain-containing protein</fullName>
    </recommendedName>
</protein>
<sequence length="392" mass="44479">MMTRRRGGILTLHTNIYKGASSLAAQSKRQTQSLSSAISQLACLLLIFVEMSAENLTLVLTEAPPNGSKCDVFVYQRAAVVLFPIFYSVVFIISVCGNCLVLCVICQRKQKFNSTSIYLVNLALSDALFTLALPGRITYYIRQFDWPFGDLFCRLTTLLFFANTYAGIGFMTCIGLDRYLAMVHPHRLQCLRSAKVVRRVCSLVWFVVFLEVSPLLVRSMLHVRGDKRTCMEYFNFEGSHITPYLLILACFISFCCPLTVIIACYARINLKLRDAAKKNSVTGRTGRNHRANTIILLILLTFVLCFSPYHINIMQFMLRKISHEPTCEELRAFKMSLQITVSLMNFNCCLDPVIYFFAIKTYKKRVMSLFKDYLYTSAASSKVTAENSSSNT</sequence>
<name>A0ABU7EXW3_9TELE</name>
<dbReference type="SUPFAM" id="SSF81321">
    <property type="entry name" value="Family A G protein-coupled receptor-like"/>
    <property type="match status" value="1"/>
</dbReference>
<keyword evidence="3 9" id="KW-1133">Transmembrane helix</keyword>
<feature type="transmembrane region" description="Helical" evidence="9">
    <location>
        <begin position="117"/>
        <end position="137"/>
    </location>
</feature>
<keyword evidence="4 8" id="KW-0297">G-protein coupled receptor</keyword>
<reference evidence="11 12" key="1">
    <citation type="submission" date="2021-06" db="EMBL/GenBank/DDBJ databases">
        <authorList>
            <person name="Palmer J.M."/>
        </authorList>
    </citation>
    <scope>NUCLEOTIDE SEQUENCE [LARGE SCALE GENOMIC DNA]</scope>
    <source>
        <strain evidence="11 12">CL_MEX2019</strain>
        <tissue evidence="11">Muscle</tissue>
    </source>
</reference>
<keyword evidence="7 8" id="KW-0807">Transducer</keyword>
<dbReference type="EMBL" id="JAHUTJ010069835">
    <property type="protein sequence ID" value="MED6292037.1"/>
    <property type="molecule type" value="Genomic_DNA"/>
</dbReference>
<dbReference type="Proteomes" id="UP001352852">
    <property type="component" value="Unassembled WGS sequence"/>
</dbReference>
<dbReference type="Pfam" id="PF00001">
    <property type="entry name" value="7tm_1"/>
    <property type="match status" value="1"/>
</dbReference>
<feature type="transmembrane region" description="Helical" evidence="9">
    <location>
        <begin position="291"/>
        <end position="311"/>
    </location>
</feature>
<evidence type="ECO:0000256" key="3">
    <source>
        <dbReference type="ARBA" id="ARBA00022989"/>
    </source>
</evidence>
<dbReference type="InterPro" id="IPR047160">
    <property type="entry name" value="GP183-like"/>
</dbReference>
<gene>
    <name evidence="11" type="ORF">CHARACLAT_029686</name>
</gene>
<evidence type="ECO:0000256" key="9">
    <source>
        <dbReference type="SAM" id="Phobius"/>
    </source>
</evidence>
<evidence type="ECO:0000256" key="6">
    <source>
        <dbReference type="ARBA" id="ARBA00023170"/>
    </source>
</evidence>
<dbReference type="InterPro" id="IPR017452">
    <property type="entry name" value="GPCR_Rhodpsn_7TM"/>
</dbReference>
<evidence type="ECO:0000256" key="4">
    <source>
        <dbReference type="ARBA" id="ARBA00023040"/>
    </source>
</evidence>
<dbReference type="InterPro" id="IPR000276">
    <property type="entry name" value="GPCR_Rhodpsn"/>
</dbReference>
<evidence type="ECO:0000256" key="8">
    <source>
        <dbReference type="RuleBase" id="RU000688"/>
    </source>
</evidence>
<comment type="subcellular location">
    <subcellularLocation>
        <location evidence="1">Membrane</location>
        <topology evidence="1">Multi-pass membrane protein</topology>
    </subcellularLocation>
</comment>
<dbReference type="PANTHER" id="PTHR24237">
    <property type="entry name" value="G-PROTEIN COUPLED RECEPTOR"/>
    <property type="match status" value="1"/>
</dbReference>
<feature type="transmembrane region" description="Helical" evidence="9">
    <location>
        <begin position="80"/>
        <end position="105"/>
    </location>
</feature>
<dbReference type="PANTHER" id="PTHR24237:SF38">
    <property type="entry name" value="G-PROTEIN COUPLED RECEPTORS FAMILY 1 PROFILE DOMAIN-CONTAINING PROTEIN"/>
    <property type="match status" value="1"/>
</dbReference>
<keyword evidence="12" id="KW-1185">Reference proteome</keyword>
<keyword evidence="6 8" id="KW-0675">Receptor</keyword>
<evidence type="ECO:0000259" key="10">
    <source>
        <dbReference type="PROSITE" id="PS50262"/>
    </source>
</evidence>
<dbReference type="PROSITE" id="PS00237">
    <property type="entry name" value="G_PROTEIN_RECEP_F1_1"/>
    <property type="match status" value="1"/>
</dbReference>
<accession>A0ABU7EXW3</accession>
<dbReference type="Gene3D" id="1.20.1070.10">
    <property type="entry name" value="Rhodopsin 7-helix transmembrane proteins"/>
    <property type="match status" value="1"/>
</dbReference>
<dbReference type="PRINTS" id="PR00237">
    <property type="entry name" value="GPCRRHODOPSN"/>
</dbReference>
<feature type="transmembrane region" description="Helical" evidence="9">
    <location>
        <begin position="339"/>
        <end position="358"/>
    </location>
</feature>
<comment type="similarity">
    <text evidence="8">Belongs to the G-protein coupled receptor 1 family.</text>
</comment>
<dbReference type="PRINTS" id="PR01157">
    <property type="entry name" value="P2YPURNOCPTR"/>
</dbReference>
<feature type="domain" description="G-protein coupled receptors family 1 profile" evidence="10">
    <location>
        <begin position="97"/>
        <end position="355"/>
    </location>
</feature>
<evidence type="ECO:0000256" key="1">
    <source>
        <dbReference type="ARBA" id="ARBA00004141"/>
    </source>
</evidence>
<evidence type="ECO:0000313" key="11">
    <source>
        <dbReference type="EMBL" id="MED6292037.1"/>
    </source>
</evidence>
<evidence type="ECO:0000313" key="12">
    <source>
        <dbReference type="Proteomes" id="UP001352852"/>
    </source>
</evidence>
<proteinExistence type="inferred from homology"/>
<comment type="caution">
    <text evidence="11">The sequence shown here is derived from an EMBL/GenBank/DDBJ whole genome shotgun (WGS) entry which is preliminary data.</text>
</comment>
<keyword evidence="5 9" id="KW-0472">Membrane</keyword>
<feature type="transmembrane region" description="Helical" evidence="9">
    <location>
        <begin position="157"/>
        <end position="180"/>
    </location>
</feature>